<keyword evidence="1" id="KW-0472">Membrane</keyword>
<gene>
    <name evidence="2" type="ORF">Acr_21g0009110</name>
</gene>
<comment type="caution">
    <text evidence="2">The sequence shown here is derived from an EMBL/GenBank/DDBJ whole genome shotgun (WGS) entry which is preliminary data.</text>
</comment>
<evidence type="ECO:0000313" key="2">
    <source>
        <dbReference type="EMBL" id="GFZ10312.1"/>
    </source>
</evidence>
<reference evidence="2 3" key="1">
    <citation type="submission" date="2019-07" db="EMBL/GenBank/DDBJ databases">
        <title>De Novo Assembly of kiwifruit Actinidia rufa.</title>
        <authorList>
            <person name="Sugita-Konishi S."/>
            <person name="Sato K."/>
            <person name="Mori E."/>
            <person name="Abe Y."/>
            <person name="Kisaki G."/>
            <person name="Hamano K."/>
            <person name="Suezawa K."/>
            <person name="Otani M."/>
            <person name="Fukuda T."/>
            <person name="Manabe T."/>
            <person name="Gomi K."/>
            <person name="Tabuchi M."/>
            <person name="Akimitsu K."/>
            <person name="Kataoka I."/>
        </authorList>
    </citation>
    <scope>NUCLEOTIDE SEQUENCE [LARGE SCALE GENOMIC DNA]</scope>
    <source>
        <strain evidence="3">cv. Fuchu</strain>
    </source>
</reference>
<accession>A0A7J0GHU2</accession>
<keyword evidence="3" id="KW-1185">Reference proteome</keyword>
<dbReference type="Proteomes" id="UP000585474">
    <property type="component" value="Unassembled WGS sequence"/>
</dbReference>
<feature type="transmembrane region" description="Helical" evidence="1">
    <location>
        <begin position="39"/>
        <end position="56"/>
    </location>
</feature>
<keyword evidence="1" id="KW-1133">Transmembrane helix</keyword>
<evidence type="ECO:0000313" key="3">
    <source>
        <dbReference type="Proteomes" id="UP000585474"/>
    </source>
</evidence>
<keyword evidence="1" id="KW-0812">Transmembrane</keyword>
<dbReference type="AlphaFoldDB" id="A0A7J0GHU2"/>
<dbReference type="EMBL" id="BJWL01000021">
    <property type="protein sequence ID" value="GFZ10312.1"/>
    <property type="molecule type" value="Genomic_DNA"/>
</dbReference>
<name>A0A7J0GHU2_9ERIC</name>
<evidence type="ECO:0000256" key="1">
    <source>
        <dbReference type="SAM" id="Phobius"/>
    </source>
</evidence>
<protein>
    <submittedName>
        <fullName evidence="2">Uncharacterized protein</fullName>
    </submittedName>
</protein>
<proteinExistence type="predicted"/>
<sequence>MDRSSIYDLIVDSNVSERFASDRRFGIQLIGHGLKSFEVLVLIIWIIDVHVLFVLLDAKVMVFRLCVISGGESSRTGSSRVRITVDVRSVSLDRPCNSDLLVRFLIEPIRCEFKFFGSGNG</sequence>
<organism evidence="2 3">
    <name type="scientific">Actinidia rufa</name>
    <dbReference type="NCBI Taxonomy" id="165716"/>
    <lineage>
        <taxon>Eukaryota</taxon>
        <taxon>Viridiplantae</taxon>
        <taxon>Streptophyta</taxon>
        <taxon>Embryophyta</taxon>
        <taxon>Tracheophyta</taxon>
        <taxon>Spermatophyta</taxon>
        <taxon>Magnoliopsida</taxon>
        <taxon>eudicotyledons</taxon>
        <taxon>Gunneridae</taxon>
        <taxon>Pentapetalae</taxon>
        <taxon>asterids</taxon>
        <taxon>Ericales</taxon>
        <taxon>Actinidiaceae</taxon>
        <taxon>Actinidia</taxon>
    </lineage>
</organism>